<reference evidence="8 9" key="1">
    <citation type="journal article" date="2022" name="bioRxiv">
        <title>Genomics of Preaxostyla Flagellates Illuminates Evolutionary Transitions and the Path Towards Mitochondrial Loss.</title>
        <authorList>
            <person name="Novak L.V.F."/>
            <person name="Treitli S.C."/>
            <person name="Pyrih J."/>
            <person name="Halakuc P."/>
            <person name="Pipaliya S.V."/>
            <person name="Vacek V."/>
            <person name="Brzon O."/>
            <person name="Soukal P."/>
            <person name="Eme L."/>
            <person name="Dacks J.B."/>
            <person name="Karnkowska A."/>
            <person name="Elias M."/>
            <person name="Hampl V."/>
        </authorList>
    </citation>
    <scope>NUCLEOTIDE SEQUENCE [LARGE SCALE GENOMIC DNA]</scope>
    <source>
        <strain evidence="8">NAU3</strain>
        <tissue evidence="8">Gut</tissue>
    </source>
</reference>
<dbReference type="EMBL" id="JARBJD010000087">
    <property type="protein sequence ID" value="KAK2953724.1"/>
    <property type="molecule type" value="Genomic_DNA"/>
</dbReference>
<evidence type="ECO:0000256" key="2">
    <source>
        <dbReference type="ARBA" id="ARBA00022737"/>
    </source>
</evidence>
<dbReference type="InterPro" id="IPR011990">
    <property type="entry name" value="TPR-like_helical_dom_sf"/>
</dbReference>
<dbReference type="Pfam" id="PF13424">
    <property type="entry name" value="TPR_12"/>
    <property type="match status" value="1"/>
</dbReference>
<dbReference type="PROSITE" id="PS50005">
    <property type="entry name" value="TPR"/>
    <property type="match status" value="1"/>
</dbReference>
<gene>
    <name evidence="8" type="ORF">BLNAU_11281</name>
</gene>
<dbReference type="Gene3D" id="1.25.40.10">
    <property type="entry name" value="Tetratricopeptide repeat domain"/>
    <property type="match status" value="1"/>
</dbReference>
<comment type="caution">
    <text evidence="8">The sequence shown here is derived from an EMBL/GenBank/DDBJ whole genome shotgun (WGS) entry which is preliminary data.</text>
</comment>
<keyword evidence="6" id="KW-0131">Cell cycle</keyword>
<dbReference type="GO" id="GO:0051301">
    <property type="term" value="P:cell division"/>
    <property type="evidence" value="ECO:0007669"/>
    <property type="project" value="UniProtKB-KW"/>
</dbReference>
<dbReference type="SUPFAM" id="SSF48452">
    <property type="entry name" value="TPR-like"/>
    <property type="match status" value="1"/>
</dbReference>
<organism evidence="8 9">
    <name type="scientific">Blattamonas nauphoetae</name>
    <dbReference type="NCBI Taxonomy" id="2049346"/>
    <lineage>
        <taxon>Eukaryota</taxon>
        <taxon>Metamonada</taxon>
        <taxon>Preaxostyla</taxon>
        <taxon>Oxymonadida</taxon>
        <taxon>Blattamonas</taxon>
    </lineage>
</organism>
<evidence type="ECO:0000313" key="8">
    <source>
        <dbReference type="EMBL" id="KAK2953724.1"/>
    </source>
</evidence>
<keyword evidence="5 7" id="KW-0802">TPR repeat</keyword>
<keyword evidence="3" id="KW-0498">Mitosis</keyword>
<keyword evidence="1 8" id="KW-0132">Cell division</keyword>
<evidence type="ECO:0000256" key="4">
    <source>
        <dbReference type="ARBA" id="ARBA00022786"/>
    </source>
</evidence>
<feature type="repeat" description="TPR" evidence="7">
    <location>
        <begin position="218"/>
        <end position="251"/>
    </location>
</feature>
<keyword evidence="4" id="KW-0833">Ubl conjugation pathway</keyword>
<dbReference type="SMART" id="SM00028">
    <property type="entry name" value="TPR"/>
    <property type="match status" value="5"/>
</dbReference>
<dbReference type="PANTHER" id="PTHR12558">
    <property type="entry name" value="CELL DIVISION CYCLE 16,23,27"/>
    <property type="match status" value="1"/>
</dbReference>
<dbReference type="InterPro" id="IPR019734">
    <property type="entry name" value="TPR_rpt"/>
</dbReference>
<protein>
    <submittedName>
        <fullName evidence="8">Cell division cycle protein 16 like protein</fullName>
    </submittedName>
</protein>
<keyword evidence="9" id="KW-1185">Reference proteome</keyword>
<proteinExistence type="predicted"/>
<evidence type="ECO:0000313" key="9">
    <source>
        <dbReference type="Proteomes" id="UP001281761"/>
    </source>
</evidence>
<dbReference type="Proteomes" id="UP001281761">
    <property type="component" value="Unassembled WGS sequence"/>
</dbReference>
<evidence type="ECO:0000256" key="1">
    <source>
        <dbReference type="ARBA" id="ARBA00022618"/>
    </source>
</evidence>
<evidence type="ECO:0000256" key="3">
    <source>
        <dbReference type="ARBA" id="ARBA00022776"/>
    </source>
</evidence>
<sequence>MSYQEMEEDPRLKEAESLYETERFTECESLLNELLVQYPLNSNYLSLLISTLFSMPKKNSLDLLSTRLAIELPNSPTFLYCTGCALLLVGLFDSARSFFQDCVDAHPQFAPSFVCLGHTYSGKDSPKAIASYRAAATIYPQSIVPLICVAHEYLLSGANTLLAERVFMDAFLRDENDIWVLNGLGVVSQKKKETEKAEQYFRKAISCSETHPRNPQHSTLYINLGHVLRKQRQLAKAQEAFEEAQNLSPNDTDVLGCLGFVHHLQGNLREALVFYHRAVLHGGDGNKFIEHAMDLLAAQVVGGMQ</sequence>
<evidence type="ECO:0000256" key="6">
    <source>
        <dbReference type="ARBA" id="ARBA00023306"/>
    </source>
</evidence>
<keyword evidence="2" id="KW-0677">Repeat</keyword>
<dbReference type="PANTHER" id="PTHR12558:SF9">
    <property type="entry name" value="CELL DIVISION CYCLE PROTEIN 16 HOMOLOG"/>
    <property type="match status" value="1"/>
</dbReference>
<evidence type="ECO:0000256" key="5">
    <source>
        <dbReference type="ARBA" id="ARBA00022803"/>
    </source>
</evidence>
<name>A0ABQ9XRW3_9EUKA</name>
<accession>A0ABQ9XRW3</accession>
<evidence type="ECO:0000256" key="7">
    <source>
        <dbReference type="PROSITE-ProRule" id="PRU00339"/>
    </source>
</evidence>